<proteinExistence type="predicted"/>
<gene>
    <name evidence="2" type="ORF">GSTENG00007182001</name>
    <name evidence="1" type="ORF">GSTENG00007760001</name>
</gene>
<dbReference type="EMBL" id="CAAE01000933">
    <property type="protein sequence ID" value="CAF87106.1"/>
    <property type="molecule type" value="Genomic_DNA"/>
</dbReference>
<organism evidence="2">
    <name type="scientific">Tetraodon nigroviridis</name>
    <name type="common">Spotted green pufferfish</name>
    <name type="synonym">Chelonodon nigroviridis</name>
    <dbReference type="NCBI Taxonomy" id="99883"/>
    <lineage>
        <taxon>Eukaryota</taxon>
        <taxon>Metazoa</taxon>
        <taxon>Chordata</taxon>
        <taxon>Craniata</taxon>
        <taxon>Vertebrata</taxon>
        <taxon>Euteleostomi</taxon>
        <taxon>Actinopterygii</taxon>
        <taxon>Neopterygii</taxon>
        <taxon>Teleostei</taxon>
        <taxon>Neoteleostei</taxon>
        <taxon>Acanthomorphata</taxon>
        <taxon>Eupercaria</taxon>
        <taxon>Tetraodontiformes</taxon>
        <taxon>Tetradontoidea</taxon>
        <taxon>Tetraodontidae</taxon>
        <taxon>Tetraodon</taxon>
    </lineage>
</organism>
<dbReference type="KEGG" id="tng:GSTEN00007760G001"/>
<sequence length="28" mass="3140">GDFCTGYDLTKLANHTAFIKLEQDVILL</sequence>
<dbReference type="AlphaFoldDB" id="Q4T4R8"/>
<accession>Q4T4R8</accession>
<evidence type="ECO:0000313" key="1">
    <source>
        <dbReference type="EMBL" id="CAF87106.1"/>
    </source>
</evidence>
<dbReference type="KEGG" id="tng:GSTEN00007182G001"/>
<feature type="non-terminal residue" evidence="2">
    <location>
        <position position="1"/>
    </location>
</feature>
<reference evidence="2" key="1">
    <citation type="journal article" date="2004" name="Nature">
        <title>Genome duplication in the teleost fish Tetraodon nigroviridis reveals the early vertebrate proto-karyotype.</title>
        <authorList>
            <person name="Jaillon O."/>
            <person name="Aury J.-M."/>
            <person name="Brunet F."/>
            <person name="Petit J.-L."/>
            <person name="Stange-Thomann N."/>
            <person name="Mauceli E."/>
            <person name="Bouneau L."/>
            <person name="Fischer C."/>
            <person name="Ozouf-Costaz C."/>
            <person name="Bernot A."/>
            <person name="Nicaud S."/>
            <person name="Jaffe D."/>
            <person name="Fisher S."/>
            <person name="Lutfalla G."/>
            <person name="Dossat C."/>
            <person name="Segurens B."/>
            <person name="Dasilva C."/>
            <person name="Salanoubat M."/>
            <person name="Levy M."/>
            <person name="Boudet N."/>
            <person name="Castellano S."/>
            <person name="Anthouard V."/>
            <person name="Jubin C."/>
            <person name="Castelli V."/>
            <person name="Katinka M."/>
            <person name="Vacherie B."/>
            <person name="Biemont C."/>
            <person name="Skalli Z."/>
            <person name="Cattolico L."/>
            <person name="Poulain J."/>
            <person name="De Berardinis V."/>
            <person name="Cruaud C."/>
            <person name="Duprat S."/>
            <person name="Brottier P."/>
            <person name="Coutanceau J.-P."/>
            <person name="Gouzy J."/>
            <person name="Parra G."/>
            <person name="Lardier G."/>
            <person name="Chapple C."/>
            <person name="McKernan K.J."/>
            <person name="McEwan P."/>
            <person name="Bosak S."/>
            <person name="Kellis M."/>
            <person name="Volff J.-N."/>
            <person name="Guigo R."/>
            <person name="Zody M.C."/>
            <person name="Mesirov J."/>
            <person name="Lindblad-Toh K."/>
            <person name="Birren B."/>
            <person name="Nusbaum C."/>
            <person name="Kahn D."/>
            <person name="Robinson-Rechavi M."/>
            <person name="Laudet V."/>
            <person name="Schachter V."/>
            <person name="Quetier F."/>
            <person name="Saurin W."/>
            <person name="Scarpelli C."/>
            <person name="Wincker P."/>
            <person name="Lander E.S."/>
            <person name="Weissenbach J."/>
            <person name="Roest Crollius H."/>
        </authorList>
    </citation>
    <scope>NUCLEOTIDE SEQUENCE [LARGE SCALE GENOMIC DNA]</scope>
</reference>
<dbReference type="EMBL" id="CAAE01009558">
    <property type="protein sequence ID" value="CAF92114.1"/>
    <property type="molecule type" value="Genomic_DNA"/>
</dbReference>
<comment type="caution">
    <text evidence="2">The sequence shown here is derived from an EMBL/GenBank/DDBJ whole genome shotgun (WGS) entry which is preliminary data.</text>
</comment>
<evidence type="ECO:0000313" key="2">
    <source>
        <dbReference type="EMBL" id="CAF92114.1"/>
    </source>
</evidence>
<name>Q4T4R8_TETNG</name>
<protein>
    <submittedName>
        <fullName evidence="2">(spotted green pufferfish) hypothetical protein</fullName>
    </submittedName>
</protein>
<reference evidence="2" key="2">
    <citation type="submission" date="2004-02" db="EMBL/GenBank/DDBJ databases">
        <authorList>
            <consortium name="Genoscope"/>
            <consortium name="Whitehead Institute Centre for Genome Research"/>
        </authorList>
    </citation>
    <scope>NUCLEOTIDE SEQUENCE</scope>
</reference>